<sequence length="84" mass="9782">MSLADGTAAHQPDWWDERSYDYATQLTRRGWAWEFLRRNPAFQRDLIAAQEQVRYQASRPPLDVIESAADLSRWGVSFRGLARV</sequence>
<feature type="domain" description="Transcriptional regulator-like" evidence="1">
    <location>
        <begin position="13"/>
        <end position="79"/>
    </location>
</feature>
<proteinExistence type="predicted"/>
<accession>A0AAU8CSZ2</accession>
<evidence type="ECO:0000313" key="2">
    <source>
        <dbReference type="EMBL" id="XCG49932.1"/>
    </source>
</evidence>
<dbReference type="AlphaFoldDB" id="A0AAU8CSZ2"/>
<dbReference type="InterPro" id="IPR045465">
    <property type="entry name" value="Trans_reg_dom"/>
</dbReference>
<reference evidence="2" key="1">
    <citation type="submission" date="2024-06" db="EMBL/GenBank/DDBJ databases">
        <title>Mesorhizobium karijinii sp. nov., a symbiont of the iconic Swainsona formosa from arid Australia.</title>
        <authorList>
            <person name="Hill Y.J."/>
            <person name="Watkin E.L.J."/>
            <person name="O'Hara G.W."/>
            <person name="Terpolilli J."/>
            <person name="Tye M.L."/>
            <person name="Kohlmeier M.G."/>
        </authorList>
    </citation>
    <scope>NUCLEOTIDE SEQUENCE</scope>
    <source>
        <strain evidence="2">WSM2240</strain>
    </source>
</reference>
<evidence type="ECO:0000259" key="1">
    <source>
        <dbReference type="Pfam" id="PF20109"/>
    </source>
</evidence>
<organism evidence="2">
    <name type="scientific">Mesorhizobium sp. WSM2240</name>
    <dbReference type="NCBI Taxonomy" id="3228851"/>
    <lineage>
        <taxon>Bacteria</taxon>
        <taxon>Pseudomonadati</taxon>
        <taxon>Pseudomonadota</taxon>
        <taxon>Alphaproteobacteria</taxon>
        <taxon>Hyphomicrobiales</taxon>
        <taxon>Phyllobacteriaceae</taxon>
        <taxon>Mesorhizobium</taxon>
    </lineage>
</organism>
<dbReference type="RefSeq" id="WP_353642539.1">
    <property type="nucleotide sequence ID" value="NZ_CP159253.1"/>
</dbReference>
<name>A0AAU8CSZ2_9HYPH</name>
<protein>
    <submittedName>
        <fullName evidence="2">DUF6499 domain-containing protein</fullName>
    </submittedName>
</protein>
<gene>
    <name evidence="2" type="ORF">ABVK50_05375</name>
</gene>
<dbReference type="Pfam" id="PF20109">
    <property type="entry name" value="Trans_reg_dom"/>
    <property type="match status" value="1"/>
</dbReference>
<dbReference type="EMBL" id="CP159253">
    <property type="protein sequence ID" value="XCG49932.1"/>
    <property type="molecule type" value="Genomic_DNA"/>
</dbReference>